<sequence>MTDEVRDHWYWRPGWRVGRSFYTWHLTFAESASVVGLANSYADVLARMPEVTPVPKQWLHLTMQGVGFTDRVPDADLDEIVLAAESRLARRSPFQVTVGPAVVDPETVQLPVTPVAPLQDLRNRIRAAIGDVWGLDAIPELPQLNPHISLGYWNTPAPAAPLRALLAQAPSATATTTISAISLITLHRDHQLYEWTTRKTLPLT</sequence>
<proteinExistence type="predicted"/>
<protein>
    <submittedName>
        <fullName evidence="1">2'-5' RNA ligase superfamily protein</fullName>
    </submittedName>
</protein>
<dbReference type="Pfam" id="PF13563">
    <property type="entry name" value="2_5_RNA_ligase2"/>
    <property type="match status" value="1"/>
</dbReference>
<evidence type="ECO:0000313" key="2">
    <source>
        <dbReference type="Proteomes" id="UP000295151"/>
    </source>
</evidence>
<gene>
    <name evidence="1" type="ORF">EV138_4429</name>
</gene>
<dbReference type="OrthoDB" id="4541754at2"/>
<comment type="caution">
    <text evidence="1">The sequence shown here is derived from an EMBL/GenBank/DDBJ whole genome shotgun (WGS) entry which is preliminary data.</text>
</comment>
<evidence type="ECO:0000313" key="1">
    <source>
        <dbReference type="EMBL" id="TDU90829.1"/>
    </source>
</evidence>
<dbReference type="GO" id="GO:0016874">
    <property type="term" value="F:ligase activity"/>
    <property type="evidence" value="ECO:0007669"/>
    <property type="project" value="UniProtKB-KW"/>
</dbReference>
<keyword evidence="2" id="KW-1185">Reference proteome</keyword>
<keyword evidence="1" id="KW-0436">Ligase</keyword>
<dbReference type="EMBL" id="SOCE01000001">
    <property type="protein sequence ID" value="TDU90829.1"/>
    <property type="molecule type" value="Genomic_DNA"/>
</dbReference>
<dbReference type="Proteomes" id="UP000295151">
    <property type="component" value="Unassembled WGS sequence"/>
</dbReference>
<accession>A0A4R7TG51</accession>
<dbReference type="Gene3D" id="3.90.1140.10">
    <property type="entry name" value="Cyclic phosphodiesterase"/>
    <property type="match status" value="1"/>
</dbReference>
<organism evidence="1 2">
    <name type="scientific">Kribbella voronezhensis</name>
    <dbReference type="NCBI Taxonomy" id="2512212"/>
    <lineage>
        <taxon>Bacteria</taxon>
        <taxon>Bacillati</taxon>
        <taxon>Actinomycetota</taxon>
        <taxon>Actinomycetes</taxon>
        <taxon>Propionibacteriales</taxon>
        <taxon>Kribbellaceae</taxon>
        <taxon>Kribbella</taxon>
    </lineage>
</organism>
<dbReference type="SUPFAM" id="SSF55144">
    <property type="entry name" value="LigT-like"/>
    <property type="match status" value="1"/>
</dbReference>
<name>A0A4R7TG51_9ACTN</name>
<reference evidence="1 2" key="1">
    <citation type="submission" date="2019-03" db="EMBL/GenBank/DDBJ databases">
        <title>Genomic Encyclopedia of Type Strains, Phase III (KMG-III): the genomes of soil and plant-associated and newly described type strains.</title>
        <authorList>
            <person name="Whitman W."/>
        </authorList>
    </citation>
    <scope>NUCLEOTIDE SEQUENCE [LARGE SCALE GENOMIC DNA]</scope>
    <source>
        <strain evidence="1 2">VKM Ac-2575</strain>
    </source>
</reference>
<dbReference type="RefSeq" id="WP_133980684.1">
    <property type="nucleotide sequence ID" value="NZ_SOCE01000001.1"/>
</dbReference>
<dbReference type="InterPro" id="IPR009097">
    <property type="entry name" value="Cyclic_Pdiesterase"/>
</dbReference>
<dbReference type="AlphaFoldDB" id="A0A4R7TG51"/>